<name>A0A0K2TYQ3_LEPSM</name>
<organism evidence="1">
    <name type="scientific">Lepeophtheirus salmonis</name>
    <name type="common">Salmon louse</name>
    <name type="synonym">Caligus salmonis</name>
    <dbReference type="NCBI Taxonomy" id="72036"/>
    <lineage>
        <taxon>Eukaryota</taxon>
        <taxon>Metazoa</taxon>
        <taxon>Ecdysozoa</taxon>
        <taxon>Arthropoda</taxon>
        <taxon>Crustacea</taxon>
        <taxon>Multicrustacea</taxon>
        <taxon>Hexanauplia</taxon>
        <taxon>Copepoda</taxon>
        <taxon>Siphonostomatoida</taxon>
        <taxon>Caligidae</taxon>
        <taxon>Lepeophtheirus</taxon>
    </lineage>
</organism>
<feature type="non-terminal residue" evidence="1">
    <location>
        <position position="58"/>
    </location>
</feature>
<dbReference type="EMBL" id="HACA01013614">
    <property type="protein sequence ID" value="CDW30975.1"/>
    <property type="molecule type" value="Transcribed_RNA"/>
</dbReference>
<protein>
    <submittedName>
        <fullName evidence="1">Uncharacterized protein</fullName>
    </submittedName>
</protein>
<sequence length="58" mass="6665">KQSSPSLPSSALLCPPLWDSKRPNTLETEEVLVLFKNKNTKDARSHYEKNYLCNIKKC</sequence>
<feature type="non-terminal residue" evidence="1">
    <location>
        <position position="1"/>
    </location>
</feature>
<evidence type="ECO:0000313" key="1">
    <source>
        <dbReference type="EMBL" id="CDW30975.1"/>
    </source>
</evidence>
<dbReference type="AlphaFoldDB" id="A0A0K2TYQ3"/>
<reference evidence="1" key="1">
    <citation type="submission" date="2014-05" db="EMBL/GenBank/DDBJ databases">
        <authorList>
            <person name="Chronopoulou M."/>
        </authorList>
    </citation>
    <scope>NUCLEOTIDE SEQUENCE</scope>
    <source>
        <tissue evidence="1">Whole organism</tissue>
    </source>
</reference>
<proteinExistence type="predicted"/>
<accession>A0A0K2TYQ3</accession>